<dbReference type="Pfam" id="PF13727">
    <property type="entry name" value="CoA_binding_3"/>
    <property type="match status" value="1"/>
</dbReference>
<evidence type="ECO:0000256" key="9">
    <source>
        <dbReference type="SAM" id="Phobius"/>
    </source>
</evidence>
<dbReference type="GO" id="GO:0000271">
    <property type="term" value="P:polysaccharide biosynthetic process"/>
    <property type="evidence" value="ECO:0007669"/>
    <property type="project" value="InterPro"/>
</dbReference>
<evidence type="ECO:0000256" key="5">
    <source>
        <dbReference type="ARBA" id="ARBA00022679"/>
    </source>
</evidence>
<dbReference type="NCBIfam" id="TIGR03025">
    <property type="entry name" value="EPS_sugtrans"/>
    <property type="match status" value="1"/>
</dbReference>
<evidence type="ECO:0000313" key="11">
    <source>
        <dbReference type="EMBL" id="EHM38409.1"/>
    </source>
</evidence>
<dbReference type="AlphaFoldDB" id="G9YJL0"/>
<feature type="domain" description="Bacterial sugar transferase" evidence="10">
    <location>
        <begin position="286"/>
        <end position="478"/>
    </location>
</feature>
<protein>
    <submittedName>
        <fullName evidence="11">Undecaprenyl-phosphate galactose phosphotransferase, WbaP</fullName>
    </submittedName>
</protein>
<feature type="transmembrane region" description="Helical" evidence="9">
    <location>
        <begin position="60"/>
        <end position="80"/>
    </location>
</feature>
<keyword evidence="6 9" id="KW-0812">Transmembrane</keyword>
<evidence type="ECO:0000256" key="6">
    <source>
        <dbReference type="ARBA" id="ARBA00022692"/>
    </source>
</evidence>
<accession>G9YJL0</accession>
<dbReference type="Gene3D" id="3.40.50.720">
    <property type="entry name" value="NAD(P)-binding Rossmann-like Domain"/>
    <property type="match status" value="1"/>
</dbReference>
<dbReference type="eggNOG" id="COG2148">
    <property type="taxonomic scope" value="Bacteria"/>
</dbReference>
<evidence type="ECO:0000256" key="3">
    <source>
        <dbReference type="ARBA" id="ARBA00006464"/>
    </source>
</evidence>
<evidence type="ECO:0000256" key="4">
    <source>
        <dbReference type="ARBA" id="ARBA00022475"/>
    </source>
</evidence>
<keyword evidence="8 9" id="KW-0472">Membrane</keyword>
<keyword evidence="5 11" id="KW-0808">Transferase</keyword>
<name>G9YJL0_9FIRM</name>
<dbReference type="GO" id="GO:0005886">
    <property type="term" value="C:plasma membrane"/>
    <property type="evidence" value="ECO:0007669"/>
    <property type="project" value="UniProtKB-SubCell"/>
</dbReference>
<dbReference type="STRING" id="861450.HMPREF0080_01863"/>
<dbReference type="PATRIC" id="fig|861450.3.peg.1721"/>
<feature type="transmembrane region" description="Helical" evidence="9">
    <location>
        <begin position="92"/>
        <end position="111"/>
    </location>
</feature>
<evidence type="ECO:0000256" key="7">
    <source>
        <dbReference type="ARBA" id="ARBA00022989"/>
    </source>
</evidence>
<evidence type="ECO:0000256" key="1">
    <source>
        <dbReference type="ARBA" id="ARBA00004141"/>
    </source>
</evidence>
<dbReference type="PANTHER" id="PTHR30576:SF4">
    <property type="entry name" value="UNDECAPRENYL-PHOSPHATE GALACTOSE PHOSPHOTRANSFERASE"/>
    <property type="match status" value="1"/>
</dbReference>
<dbReference type="GO" id="GO:0016780">
    <property type="term" value="F:phosphotransferase activity, for other substituted phosphate groups"/>
    <property type="evidence" value="ECO:0007669"/>
    <property type="project" value="TreeGrafter"/>
</dbReference>
<evidence type="ECO:0000259" key="10">
    <source>
        <dbReference type="Pfam" id="PF02397"/>
    </source>
</evidence>
<comment type="caution">
    <text evidence="11">The sequence shown here is derived from an EMBL/GenBank/DDBJ whole genome shotgun (WGS) entry which is preliminary data.</text>
</comment>
<feature type="transmembrane region" description="Helical" evidence="9">
    <location>
        <begin position="21"/>
        <end position="40"/>
    </location>
</feature>
<sequence length="484" mass="54963">MLINVVKNIIISLSNVMIINKGLLMLADYLAIVTGLWAAYHLRINFYWISLDKSFRLQPFYILGVIPLLFIFVFLLNDTYEIEAPYWDKIKKLFRSVTIGVIVAIVLMYSGHVTNNVSRLFVAFSYGVITINVIIFRYIVERILLYLHLFGVPVLLIGAGKTAELVNHAFNRMPIMCYKIIGYIDDHPKSEAIASQYPCLGSFNDIEQVIKRTGVRNVLVCAPGLESKELVALINKLQLLVQCVSFVPELFGVPAGNVSVQGMMEEQALIIRVQNNLTKKVNRIIKRIFDIVVTVCGGILILPFIAVIALLIRLDSNPGPVVFAHRRVGQGGKEFSCYKFRSMVSNAQEELNAYLKDNPEAREEWERDFKLKDDPRITKIGRFLRKTSLDELPQLWNVLVGDMSLVGPRPIVKDEIVKYGTYINDFYLVPPGITGVWQVSGRSDTTYDERVQMDSWYVHNWSVWIDIVYLVKTVLAVAKGKGAY</sequence>
<dbReference type="HOGENOM" id="CLU_024920_3_5_9"/>
<proteinExistence type="inferred from homology"/>
<dbReference type="eggNOG" id="COG1086">
    <property type="taxonomic scope" value="Bacteria"/>
</dbReference>
<keyword evidence="7 9" id="KW-1133">Transmembrane helix</keyword>
<comment type="similarity">
    <text evidence="3">Belongs to the bacterial sugar transferase family.</text>
</comment>
<dbReference type="Proteomes" id="UP000005481">
    <property type="component" value="Unassembled WGS sequence"/>
</dbReference>
<dbReference type="EMBL" id="AGCJ01000081">
    <property type="protein sequence ID" value="EHM38409.1"/>
    <property type="molecule type" value="Genomic_DNA"/>
</dbReference>
<dbReference type="InterPro" id="IPR017475">
    <property type="entry name" value="EPS_sugar_tfrase"/>
</dbReference>
<dbReference type="PANTHER" id="PTHR30576">
    <property type="entry name" value="COLANIC BIOSYNTHESIS UDP-GLUCOSE LIPID CARRIER TRANSFERASE"/>
    <property type="match status" value="1"/>
</dbReference>
<dbReference type="InterPro" id="IPR017472">
    <property type="entry name" value="Undecaprenyl-P_galact_Ptfrase"/>
</dbReference>
<keyword evidence="12" id="KW-1185">Reference proteome</keyword>
<feature type="transmembrane region" description="Helical" evidence="9">
    <location>
        <begin position="288"/>
        <end position="312"/>
    </location>
</feature>
<feature type="transmembrane region" description="Helical" evidence="9">
    <location>
        <begin position="117"/>
        <end position="140"/>
    </location>
</feature>
<comment type="subcellular location">
    <subcellularLocation>
        <location evidence="2">Cell membrane</location>
    </subcellularLocation>
    <subcellularLocation>
        <location evidence="1">Membrane</location>
        <topology evidence="1">Multi-pass membrane protein</topology>
    </subcellularLocation>
</comment>
<dbReference type="Pfam" id="PF02397">
    <property type="entry name" value="Bac_transf"/>
    <property type="match status" value="1"/>
</dbReference>
<organism evidence="11 12">
    <name type="scientific">Anaeroglobus geminatus F0357</name>
    <dbReference type="NCBI Taxonomy" id="861450"/>
    <lineage>
        <taxon>Bacteria</taxon>
        <taxon>Bacillati</taxon>
        <taxon>Bacillota</taxon>
        <taxon>Negativicutes</taxon>
        <taxon>Veillonellales</taxon>
        <taxon>Veillonellaceae</taxon>
        <taxon>Anaeroglobus</taxon>
    </lineage>
</organism>
<evidence type="ECO:0000256" key="8">
    <source>
        <dbReference type="ARBA" id="ARBA00023136"/>
    </source>
</evidence>
<keyword evidence="4" id="KW-1003">Cell membrane</keyword>
<dbReference type="NCBIfam" id="TIGR03022">
    <property type="entry name" value="WbaP_sugtrans"/>
    <property type="match status" value="1"/>
</dbReference>
<evidence type="ECO:0000313" key="12">
    <source>
        <dbReference type="Proteomes" id="UP000005481"/>
    </source>
</evidence>
<dbReference type="OrthoDB" id="9808602at2"/>
<reference evidence="11 12" key="1">
    <citation type="submission" date="2011-08" db="EMBL/GenBank/DDBJ databases">
        <authorList>
            <person name="Weinstock G."/>
            <person name="Sodergren E."/>
            <person name="Clifton S."/>
            <person name="Fulton L."/>
            <person name="Fulton B."/>
            <person name="Courtney L."/>
            <person name="Fronick C."/>
            <person name="Harrison M."/>
            <person name="Strong C."/>
            <person name="Farmer C."/>
            <person name="Delahaunty K."/>
            <person name="Markovic C."/>
            <person name="Hall O."/>
            <person name="Minx P."/>
            <person name="Tomlinson C."/>
            <person name="Mitreva M."/>
            <person name="Hou S."/>
            <person name="Chen J."/>
            <person name="Wollam A."/>
            <person name="Pepin K.H."/>
            <person name="Johnson M."/>
            <person name="Bhonagiri V."/>
            <person name="Zhang X."/>
            <person name="Suruliraj S."/>
            <person name="Warren W."/>
            <person name="Chinwalla A."/>
            <person name="Mardis E.R."/>
            <person name="Wilson R.K."/>
        </authorList>
    </citation>
    <scope>NUCLEOTIDE SEQUENCE [LARGE SCALE GENOMIC DNA]</scope>
    <source>
        <strain evidence="11 12">F0357</strain>
    </source>
</reference>
<dbReference type="InterPro" id="IPR003362">
    <property type="entry name" value="Bact_transf"/>
</dbReference>
<dbReference type="RefSeq" id="WP_006790829.1">
    <property type="nucleotide sequence ID" value="NZ_JH417610.1"/>
</dbReference>
<evidence type="ECO:0000256" key="2">
    <source>
        <dbReference type="ARBA" id="ARBA00004236"/>
    </source>
</evidence>
<gene>
    <name evidence="11" type="ORF">HMPREF0080_01863</name>
</gene>